<feature type="compositionally biased region" description="Basic and acidic residues" evidence="1">
    <location>
        <begin position="478"/>
        <end position="494"/>
    </location>
</feature>
<dbReference type="HOGENOM" id="CLU_529743_0_0_0"/>
<dbReference type="AlphaFoldDB" id="E8R2Q5"/>
<evidence type="ECO:0000313" key="3">
    <source>
        <dbReference type="Proteomes" id="UP000008631"/>
    </source>
</evidence>
<feature type="region of interest" description="Disordered" evidence="1">
    <location>
        <begin position="396"/>
        <end position="494"/>
    </location>
</feature>
<dbReference type="eggNOG" id="ENOG50330CS">
    <property type="taxonomic scope" value="Bacteria"/>
</dbReference>
<dbReference type="InParanoid" id="E8R2Q5"/>
<feature type="compositionally biased region" description="Basic and acidic residues" evidence="1">
    <location>
        <begin position="60"/>
        <end position="78"/>
    </location>
</feature>
<name>E8R2Q5_ISOPI</name>
<dbReference type="KEGG" id="ipa:Isop_2987"/>
<gene>
    <name evidence="2" type="ordered locus">Isop_2987</name>
</gene>
<keyword evidence="3" id="KW-1185">Reference proteome</keyword>
<feature type="compositionally biased region" description="Low complexity" evidence="1">
    <location>
        <begin position="430"/>
        <end position="443"/>
    </location>
</feature>
<reference key="1">
    <citation type="submission" date="2010-11" db="EMBL/GenBank/DDBJ databases">
        <title>The complete sequence of chromosome of Isophaera pallida ATCC 43644.</title>
        <authorList>
            <consortium name="US DOE Joint Genome Institute (JGI-PGF)"/>
            <person name="Lucas S."/>
            <person name="Copeland A."/>
            <person name="Lapidus A."/>
            <person name="Bruce D."/>
            <person name="Goodwin L."/>
            <person name="Pitluck S."/>
            <person name="Kyrpides N."/>
            <person name="Mavromatis K."/>
            <person name="Pagani I."/>
            <person name="Ivanova N."/>
            <person name="Saunders E."/>
            <person name="Brettin T."/>
            <person name="Detter J.C."/>
            <person name="Han C."/>
            <person name="Tapia R."/>
            <person name="Land M."/>
            <person name="Hauser L."/>
            <person name="Markowitz V."/>
            <person name="Cheng J.-F."/>
            <person name="Hugenholtz P."/>
            <person name="Woyke T."/>
            <person name="Wu D."/>
            <person name="Eisen J.A."/>
        </authorList>
    </citation>
    <scope>NUCLEOTIDE SEQUENCE</scope>
    <source>
        <strain>ATCC 43644</strain>
    </source>
</reference>
<protein>
    <submittedName>
        <fullName evidence="2">Uncharacterized protein</fullName>
    </submittedName>
</protein>
<proteinExistence type="predicted"/>
<organism evidence="2 3">
    <name type="scientific">Isosphaera pallida (strain ATCC 43644 / DSM 9630 / IS1B)</name>
    <dbReference type="NCBI Taxonomy" id="575540"/>
    <lineage>
        <taxon>Bacteria</taxon>
        <taxon>Pseudomonadati</taxon>
        <taxon>Planctomycetota</taxon>
        <taxon>Planctomycetia</taxon>
        <taxon>Isosphaerales</taxon>
        <taxon>Isosphaeraceae</taxon>
        <taxon>Isosphaera</taxon>
    </lineage>
</organism>
<reference evidence="2 3" key="2">
    <citation type="journal article" date="2011" name="Stand. Genomic Sci.">
        <title>Complete genome sequence of Isosphaera pallida type strain (IS1B).</title>
        <authorList>
            <consortium name="US DOE Joint Genome Institute (JGI-PGF)"/>
            <person name="Goker M."/>
            <person name="Cleland D."/>
            <person name="Saunders E."/>
            <person name="Lapidus A."/>
            <person name="Nolan M."/>
            <person name="Lucas S."/>
            <person name="Hammon N."/>
            <person name="Deshpande S."/>
            <person name="Cheng J.F."/>
            <person name="Tapia R."/>
            <person name="Han C."/>
            <person name="Goodwin L."/>
            <person name="Pitluck S."/>
            <person name="Liolios K."/>
            <person name="Pagani I."/>
            <person name="Ivanova N."/>
            <person name="Mavromatis K."/>
            <person name="Pati A."/>
            <person name="Chen A."/>
            <person name="Palaniappan K."/>
            <person name="Land M."/>
            <person name="Hauser L."/>
            <person name="Chang Y.J."/>
            <person name="Jeffries C.D."/>
            <person name="Detter J.C."/>
            <person name="Beck B."/>
            <person name="Woyke T."/>
            <person name="Bristow J."/>
            <person name="Eisen J.A."/>
            <person name="Markowitz V."/>
            <person name="Hugenholtz P."/>
            <person name="Kyrpides N.C."/>
            <person name="Klenk H.P."/>
        </authorList>
    </citation>
    <scope>NUCLEOTIDE SEQUENCE [LARGE SCALE GENOMIC DNA]</scope>
    <source>
        <strain evidence="3">ATCC 43644 / DSM 9630 / IS1B</strain>
    </source>
</reference>
<sequence>MNTPPSFRSLVLGLALVSVGSGLTTRFLVAATSWPHFAALVSPTSSVSSFAVPRTVPQPPRDDESGVPRSASRSDDREPMVHLLSNDRVLHGRLTRRGDVVLIERDTIQARLPATQLVASFANLDELYRYRLRSLPVNDPDEQLKMARWCLANDLRAQARAHLEAVLRLAPDHREASAMLNGLEVAERRADGNRRDPEVRAAAIDAGGPAPLSAASGDAADRRRDALERAREFAGATGGAPILFDLPPGLALKRTQEFANVVHPILQRKCAGCHHERQQSDFQLIQVASRRELTRDVLLYNLDATTRLIDPDDPIRSPLLIASLMPHKPTNKPILNGQNDPSYRVLWSWINLVKSSRPGASASGALGRISSALSSGMVGGEPALPPSETFAADRALPAMPSGSSAPLPDLSEVPVASSGPRLKGGLGAVPASTPGAAPGSGSTPPAPFPVPDLIPERPDPSASTPPPPPSAPPSLGAKRLDRKQEEDVRPKVKIDTRSLEEFFRKRNTNPPGSG</sequence>
<dbReference type="Proteomes" id="UP000008631">
    <property type="component" value="Chromosome"/>
</dbReference>
<dbReference type="STRING" id="575540.Isop_2987"/>
<evidence type="ECO:0000313" key="2">
    <source>
        <dbReference type="EMBL" id="ADV63552.1"/>
    </source>
</evidence>
<feature type="region of interest" description="Disordered" evidence="1">
    <location>
        <begin position="49"/>
        <end position="78"/>
    </location>
</feature>
<dbReference type="EMBL" id="CP002353">
    <property type="protein sequence ID" value="ADV63552.1"/>
    <property type="molecule type" value="Genomic_DNA"/>
</dbReference>
<evidence type="ECO:0000256" key="1">
    <source>
        <dbReference type="SAM" id="MobiDB-lite"/>
    </source>
</evidence>
<feature type="compositionally biased region" description="Pro residues" evidence="1">
    <location>
        <begin position="463"/>
        <end position="472"/>
    </location>
</feature>
<accession>E8R2Q5</accession>